<evidence type="ECO:0000256" key="1">
    <source>
        <dbReference type="ARBA" id="ARBA00004370"/>
    </source>
</evidence>
<reference evidence="6" key="1">
    <citation type="submission" date="2013-08" db="EMBL/GenBank/DDBJ databases">
        <title>Genome sequencing of Arenimonas donghaensis.</title>
        <authorList>
            <person name="Chen F."/>
            <person name="Wang G."/>
        </authorList>
    </citation>
    <scope>NUCLEOTIDE SEQUENCE [LARGE SCALE GENOMIC DNA]</scope>
    <source>
        <strain evidence="6">HO3-R19</strain>
    </source>
</reference>
<dbReference type="InterPro" id="IPR051407">
    <property type="entry name" value="Bact_OM_lipoprot/Surf_antigen"/>
</dbReference>
<dbReference type="AlphaFoldDB" id="A0A087ML91"/>
<evidence type="ECO:0000259" key="4">
    <source>
        <dbReference type="Pfam" id="PF05433"/>
    </source>
</evidence>
<dbReference type="GO" id="GO:0019867">
    <property type="term" value="C:outer membrane"/>
    <property type="evidence" value="ECO:0007669"/>
    <property type="project" value="InterPro"/>
</dbReference>
<evidence type="ECO:0000256" key="3">
    <source>
        <dbReference type="SAM" id="SignalP"/>
    </source>
</evidence>
<comment type="caution">
    <text evidence="5">The sequence shown here is derived from an EMBL/GenBank/DDBJ whole genome shotgun (WGS) entry which is preliminary data.</text>
</comment>
<dbReference type="PATRIC" id="fig|1121014.3.peg.60"/>
<organism evidence="5 6">
    <name type="scientific">Arenimonas donghaensis DSM 18148 = HO3-R19</name>
    <dbReference type="NCBI Taxonomy" id="1121014"/>
    <lineage>
        <taxon>Bacteria</taxon>
        <taxon>Pseudomonadati</taxon>
        <taxon>Pseudomonadota</taxon>
        <taxon>Gammaproteobacteria</taxon>
        <taxon>Lysobacterales</taxon>
        <taxon>Lysobacteraceae</taxon>
        <taxon>Arenimonas</taxon>
    </lineage>
</organism>
<evidence type="ECO:0000313" key="6">
    <source>
        <dbReference type="Proteomes" id="UP000029085"/>
    </source>
</evidence>
<dbReference type="OrthoDB" id="8909257at2"/>
<dbReference type="PANTHER" id="PTHR35603">
    <property type="match status" value="1"/>
</dbReference>
<feature type="domain" description="Glycine zipper 2TM" evidence="4">
    <location>
        <begin position="83"/>
        <end position="123"/>
    </location>
</feature>
<evidence type="ECO:0000313" key="5">
    <source>
        <dbReference type="EMBL" id="KFL37644.1"/>
    </source>
</evidence>
<feature type="signal peptide" evidence="3">
    <location>
        <begin position="1"/>
        <end position="20"/>
    </location>
</feature>
<feature type="chain" id="PRO_5001826552" description="Glycine zipper 2TM domain-containing protein" evidence="3">
    <location>
        <begin position="21"/>
        <end position="188"/>
    </location>
</feature>
<reference evidence="5 6" key="2">
    <citation type="journal article" date="2015" name="Stand. Genomic Sci.">
        <title>High quality draft genomic sequence of Arenimonas donghaensis DSM 18148(T).</title>
        <authorList>
            <person name="Chen F."/>
            <person name="Wang H."/>
            <person name="Cao Y."/>
            <person name="Li X."/>
            <person name="Wang G."/>
        </authorList>
    </citation>
    <scope>NUCLEOTIDE SEQUENCE [LARGE SCALE GENOMIC DNA]</scope>
    <source>
        <strain evidence="5 6">HO3-R19</strain>
    </source>
</reference>
<evidence type="ECO:0000256" key="2">
    <source>
        <dbReference type="ARBA" id="ARBA00023136"/>
    </source>
</evidence>
<sequence>MSFALRLLPLLALAATPALAQYPSDPYEQEDYGQYEAAPVPENVSYGYAQVLRADEVTQIVRTRTPEERCDGVEYRQSGQTTGGTVIGALVGAALGNQVGKGNGRKAATVAGAVAGGAIGNNIARNKAEAEARGCRIVEVEREERQVVGYDVEYMYKGEKYMSRLPYDPGNRLRIRVAVTPDETGYSR</sequence>
<dbReference type="Proteomes" id="UP000029085">
    <property type="component" value="Unassembled WGS sequence"/>
</dbReference>
<dbReference type="RefSeq" id="WP_034219841.1">
    <property type="nucleotide sequence ID" value="NZ_AVCJ01000001.1"/>
</dbReference>
<dbReference type="STRING" id="1121014.N788_00310"/>
<keyword evidence="2" id="KW-0472">Membrane</keyword>
<accession>A0A087ML91</accession>
<keyword evidence="3" id="KW-0732">Signal</keyword>
<dbReference type="EMBL" id="AVCJ01000001">
    <property type="protein sequence ID" value="KFL37644.1"/>
    <property type="molecule type" value="Genomic_DNA"/>
</dbReference>
<dbReference type="PANTHER" id="PTHR35603:SF2">
    <property type="entry name" value="OUTER MEMBRANE LIPOPROTEIN"/>
    <property type="match status" value="1"/>
</dbReference>
<gene>
    <name evidence="5" type="ORF">N788_00310</name>
</gene>
<keyword evidence="6" id="KW-1185">Reference proteome</keyword>
<name>A0A087ML91_9GAMM</name>
<dbReference type="InterPro" id="IPR008816">
    <property type="entry name" value="Gly_zipper_2TM_dom"/>
</dbReference>
<protein>
    <recommendedName>
        <fullName evidence="4">Glycine zipper 2TM domain-containing protein</fullName>
    </recommendedName>
</protein>
<proteinExistence type="predicted"/>
<dbReference type="Pfam" id="PF05433">
    <property type="entry name" value="Rick_17kDa_Anti"/>
    <property type="match status" value="1"/>
</dbReference>
<comment type="subcellular location">
    <subcellularLocation>
        <location evidence="1">Membrane</location>
    </subcellularLocation>
</comment>